<dbReference type="AlphaFoldDB" id="A0A9J5ZZE6"/>
<gene>
    <name evidence="1" type="ORF">H5410_017481</name>
</gene>
<protein>
    <submittedName>
        <fullName evidence="1">Uncharacterized protein</fullName>
    </submittedName>
</protein>
<name>A0A9J5ZZE6_SOLCO</name>
<dbReference type="EMBL" id="JACXVP010000003">
    <property type="protein sequence ID" value="KAG5617657.1"/>
    <property type="molecule type" value="Genomic_DNA"/>
</dbReference>
<accession>A0A9J5ZZE6</accession>
<evidence type="ECO:0000313" key="1">
    <source>
        <dbReference type="EMBL" id="KAG5617657.1"/>
    </source>
</evidence>
<sequence>MAIMVVAAMAEMKGQYSACCEVDCDVCVRSILSFVVFLPLWWRWIQLGHIVHLRSGLEKVEIFESGNLARVLVLSCPENVGNP</sequence>
<reference evidence="1 2" key="1">
    <citation type="submission" date="2020-09" db="EMBL/GenBank/DDBJ databases">
        <title>De no assembly of potato wild relative species, Solanum commersonii.</title>
        <authorList>
            <person name="Cho K."/>
        </authorList>
    </citation>
    <scope>NUCLEOTIDE SEQUENCE [LARGE SCALE GENOMIC DNA]</scope>
    <source>
        <strain evidence="1">LZ3.2</strain>
        <tissue evidence="1">Leaf</tissue>
    </source>
</reference>
<evidence type="ECO:0000313" key="2">
    <source>
        <dbReference type="Proteomes" id="UP000824120"/>
    </source>
</evidence>
<comment type="caution">
    <text evidence="1">The sequence shown here is derived from an EMBL/GenBank/DDBJ whole genome shotgun (WGS) entry which is preliminary data.</text>
</comment>
<proteinExistence type="predicted"/>
<keyword evidence="2" id="KW-1185">Reference proteome</keyword>
<dbReference type="Proteomes" id="UP000824120">
    <property type="component" value="Chromosome 3"/>
</dbReference>
<organism evidence="1 2">
    <name type="scientific">Solanum commersonii</name>
    <name type="common">Commerson's wild potato</name>
    <name type="synonym">Commerson's nightshade</name>
    <dbReference type="NCBI Taxonomy" id="4109"/>
    <lineage>
        <taxon>Eukaryota</taxon>
        <taxon>Viridiplantae</taxon>
        <taxon>Streptophyta</taxon>
        <taxon>Embryophyta</taxon>
        <taxon>Tracheophyta</taxon>
        <taxon>Spermatophyta</taxon>
        <taxon>Magnoliopsida</taxon>
        <taxon>eudicotyledons</taxon>
        <taxon>Gunneridae</taxon>
        <taxon>Pentapetalae</taxon>
        <taxon>asterids</taxon>
        <taxon>lamiids</taxon>
        <taxon>Solanales</taxon>
        <taxon>Solanaceae</taxon>
        <taxon>Solanoideae</taxon>
        <taxon>Solaneae</taxon>
        <taxon>Solanum</taxon>
    </lineage>
</organism>